<keyword evidence="5" id="KW-0539">Nucleus</keyword>
<feature type="domain" description="MADS-box" evidence="6">
    <location>
        <begin position="8"/>
        <end position="60"/>
    </location>
</feature>
<evidence type="ECO:0000259" key="6">
    <source>
        <dbReference type="PROSITE" id="PS50066"/>
    </source>
</evidence>
<evidence type="ECO:0000313" key="7">
    <source>
        <dbReference type="EMBL" id="KAK9706831.1"/>
    </source>
</evidence>
<reference evidence="7" key="1">
    <citation type="submission" date="2024-03" db="EMBL/GenBank/DDBJ databases">
        <title>WGS assembly of Saponaria officinalis var. Norfolk2.</title>
        <authorList>
            <person name="Jenkins J."/>
            <person name="Shu S."/>
            <person name="Grimwood J."/>
            <person name="Barry K."/>
            <person name="Goodstein D."/>
            <person name="Schmutz J."/>
            <person name="Leebens-Mack J."/>
            <person name="Osbourn A."/>
        </authorList>
    </citation>
    <scope>NUCLEOTIDE SEQUENCE [LARGE SCALE GENOMIC DNA]</scope>
    <source>
        <strain evidence="7">JIC</strain>
    </source>
</reference>
<comment type="caution">
    <text evidence="7">The sequence shown here is derived from an EMBL/GenBank/DDBJ whole genome shotgun (WGS) entry which is preliminary data.</text>
</comment>
<keyword evidence="4" id="KW-0804">Transcription</keyword>
<dbReference type="PROSITE" id="PS50066">
    <property type="entry name" value="MADS_BOX_2"/>
    <property type="match status" value="1"/>
</dbReference>
<keyword evidence="8" id="KW-1185">Reference proteome</keyword>
<dbReference type="InterPro" id="IPR036879">
    <property type="entry name" value="TF_MADSbox_sf"/>
</dbReference>
<proteinExistence type="predicted"/>
<dbReference type="GO" id="GO:0000981">
    <property type="term" value="F:DNA-binding transcription factor activity, RNA polymerase II-specific"/>
    <property type="evidence" value="ECO:0007669"/>
    <property type="project" value="TreeGrafter"/>
</dbReference>
<evidence type="ECO:0000256" key="4">
    <source>
        <dbReference type="ARBA" id="ARBA00023163"/>
    </source>
</evidence>
<sequence>MVKMKTSKGKQKIEIKKIIDKNSRQVTFTKRRNGLFSKCSELCSKFGSEIAVITFSIAGKPKVSGYPSADEVLQRYISQSSNRCRNWWDNPIDNLGLDDLERFKTKLEGLRDEVVSRVHQINRFNSGEIKDDSVGNEVSDNVDDEFSWEIDCDAVCAEAASISVDEFQDYKLEVEDDEFGVDSSYNGDQFSWEIRHDGVCSHASINVDQFSVDTRINCDQFPDYRFQDYKRGIKEDEFSVGTSTNGDQFPDYNWEIKDEEFPKYQFPDYFEWVENKVPNFDRELLPVDGSCSLLDLISCH</sequence>
<dbReference type="PANTHER" id="PTHR11945:SF629">
    <property type="entry name" value="OS02G0164450 PROTEIN"/>
    <property type="match status" value="1"/>
</dbReference>
<dbReference type="GO" id="GO:0005634">
    <property type="term" value="C:nucleus"/>
    <property type="evidence" value="ECO:0007669"/>
    <property type="project" value="UniProtKB-SubCell"/>
</dbReference>
<protein>
    <recommendedName>
        <fullName evidence="6">MADS-box domain-containing protein</fullName>
    </recommendedName>
</protein>
<dbReference type="AlphaFoldDB" id="A0AAW1JSC0"/>
<organism evidence="7 8">
    <name type="scientific">Saponaria officinalis</name>
    <name type="common">Common soapwort</name>
    <name type="synonym">Lychnis saponaria</name>
    <dbReference type="NCBI Taxonomy" id="3572"/>
    <lineage>
        <taxon>Eukaryota</taxon>
        <taxon>Viridiplantae</taxon>
        <taxon>Streptophyta</taxon>
        <taxon>Embryophyta</taxon>
        <taxon>Tracheophyta</taxon>
        <taxon>Spermatophyta</taxon>
        <taxon>Magnoliopsida</taxon>
        <taxon>eudicotyledons</taxon>
        <taxon>Gunneridae</taxon>
        <taxon>Pentapetalae</taxon>
        <taxon>Caryophyllales</taxon>
        <taxon>Caryophyllaceae</taxon>
        <taxon>Caryophylleae</taxon>
        <taxon>Saponaria</taxon>
    </lineage>
</organism>
<dbReference type="Pfam" id="PF00319">
    <property type="entry name" value="SRF-TF"/>
    <property type="match status" value="1"/>
</dbReference>
<gene>
    <name evidence="7" type="ORF">RND81_07G154700</name>
</gene>
<evidence type="ECO:0000256" key="2">
    <source>
        <dbReference type="ARBA" id="ARBA00023015"/>
    </source>
</evidence>
<evidence type="ECO:0000256" key="1">
    <source>
        <dbReference type="ARBA" id="ARBA00004123"/>
    </source>
</evidence>
<dbReference type="Proteomes" id="UP001443914">
    <property type="component" value="Unassembled WGS sequence"/>
</dbReference>
<dbReference type="PRINTS" id="PR00404">
    <property type="entry name" value="MADSDOMAIN"/>
</dbReference>
<dbReference type="SUPFAM" id="SSF55455">
    <property type="entry name" value="SRF-like"/>
    <property type="match status" value="1"/>
</dbReference>
<comment type="subcellular location">
    <subcellularLocation>
        <location evidence="1">Nucleus</location>
    </subcellularLocation>
</comment>
<evidence type="ECO:0000256" key="5">
    <source>
        <dbReference type="ARBA" id="ARBA00023242"/>
    </source>
</evidence>
<dbReference type="Gene3D" id="3.40.1810.10">
    <property type="entry name" value="Transcription factor, MADS-box"/>
    <property type="match status" value="1"/>
</dbReference>
<dbReference type="SMART" id="SM00432">
    <property type="entry name" value="MADS"/>
    <property type="match status" value="1"/>
</dbReference>
<evidence type="ECO:0000256" key="3">
    <source>
        <dbReference type="ARBA" id="ARBA00023125"/>
    </source>
</evidence>
<dbReference type="GO" id="GO:0046983">
    <property type="term" value="F:protein dimerization activity"/>
    <property type="evidence" value="ECO:0007669"/>
    <property type="project" value="InterPro"/>
</dbReference>
<accession>A0AAW1JSC0</accession>
<name>A0AAW1JSC0_SAPOF</name>
<evidence type="ECO:0000313" key="8">
    <source>
        <dbReference type="Proteomes" id="UP001443914"/>
    </source>
</evidence>
<dbReference type="PANTHER" id="PTHR11945">
    <property type="entry name" value="MADS BOX PROTEIN"/>
    <property type="match status" value="1"/>
</dbReference>
<dbReference type="GO" id="GO:0000978">
    <property type="term" value="F:RNA polymerase II cis-regulatory region sequence-specific DNA binding"/>
    <property type="evidence" value="ECO:0007669"/>
    <property type="project" value="TreeGrafter"/>
</dbReference>
<keyword evidence="3" id="KW-0238">DNA-binding</keyword>
<dbReference type="EMBL" id="JBDFQZ010000007">
    <property type="protein sequence ID" value="KAK9706831.1"/>
    <property type="molecule type" value="Genomic_DNA"/>
</dbReference>
<dbReference type="InterPro" id="IPR002100">
    <property type="entry name" value="TF_MADSbox"/>
</dbReference>
<keyword evidence="2" id="KW-0805">Transcription regulation</keyword>